<name>A0AAE1DLU7_9GAST</name>
<dbReference type="EMBL" id="JAWDGP010003455">
    <property type="protein sequence ID" value="KAK3774178.1"/>
    <property type="molecule type" value="Genomic_DNA"/>
</dbReference>
<accession>A0AAE1DLU7</accession>
<reference evidence="2" key="1">
    <citation type="journal article" date="2023" name="G3 (Bethesda)">
        <title>A reference genome for the long-term kleptoplast-retaining sea slug Elysia crispata morphotype clarki.</title>
        <authorList>
            <person name="Eastman K.E."/>
            <person name="Pendleton A.L."/>
            <person name="Shaikh M.A."/>
            <person name="Suttiyut T."/>
            <person name="Ogas R."/>
            <person name="Tomko P."/>
            <person name="Gavelis G."/>
            <person name="Widhalm J.R."/>
            <person name="Wisecaver J.H."/>
        </authorList>
    </citation>
    <scope>NUCLEOTIDE SEQUENCE</scope>
    <source>
        <strain evidence="2">ECLA1</strain>
    </source>
</reference>
<dbReference type="AlphaFoldDB" id="A0AAE1DLU7"/>
<feature type="non-terminal residue" evidence="2">
    <location>
        <position position="1"/>
    </location>
</feature>
<organism evidence="2 3">
    <name type="scientific">Elysia crispata</name>
    <name type="common">lettuce slug</name>
    <dbReference type="NCBI Taxonomy" id="231223"/>
    <lineage>
        <taxon>Eukaryota</taxon>
        <taxon>Metazoa</taxon>
        <taxon>Spiralia</taxon>
        <taxon>Lophotrochozoa</taxon>
        <taxon>Mollusca</taxon>
        <taxon>Gastropoda</taxon>
        <taxon>Heterobranchia</taxon>
        <taxon>Euthyneura</taxon>
        <taxon>Panpulmonata</taxon>
        <taxon>Sacoglossa</taxon>
        <taxon>Placobranchoidea</taxon>
        <taxon>Plakobranchidae</taxon>
        <taxon>Elysia</taxon>
    </lineage>
</organism>
<protein>
    <submittedName>
        <fullName evidence="2">Uncharacterized protein</fullName>
    </submittedName>
</protein>
<gene>
    <name evidence="2" type="ORF">RRG08_056384</name>
</gene>
<evidence type="ECO:0000313" key="3">
    <source>
        <dbReference type="Proteomes" id="UP001283361"/>
    </source>
</evidence>
<comment type="caution">
    <text evidence="2">The sequence shown here is derived from an EMBL/GenBank/DDBJ whole genome shotgun (WGS) entry which is preliminary data.</text>
</comment>
<proteinExistence type="predicted"/>
<dbReference type="Proteomes" id="UP001283361">
    <property type="component" value="Unassembled WGS sequence"/>
</dbReference>
<keyword evidence="3" id="KW-1185">Reference proteome</keyword>
<feature type="compositionally biased region" description="Polar residues" evidence="1">
    <location>
        <begin position="8"/>
        <end position="20"/>
    </location>
</feature>
<evidence type="ECO:0000313" key="2">
    <source>
        <dbReference type="EMBL" id="KAK3774178.1"/>
    </source>
</evidence>
<feature type="region of interest" description="Disordered" evidence="1">
    <location>
        <begin position="1"/>
        <end position="20"/>
    </location>
</feature>
<evidence type="ECO:0000256" key="1">
    <source>
        <dbReference type="SAM" id="MobiDB-lite"/>
    </source>
</evidence>
<sequence>RSLCSPRKGTTLSPNHEQYSHSGAGALDLCQSRDLRFSSTSTERAHLVTPDRLKRCI</sequence>